<reference evidence="1 2" key="1">
    <citation type="submission" date="2024-06" db="EMBL/GenBank/DDBJ databases">
        <title>Sorghum-associated microbial communities from plants grown in Nebraska, USA.</title>
        <authorList>
            <person name="Schachtman D."/>
        </authorList>
    </citation>
    <scope>NUCLEOTIDE SEQUENCE [LARGE SCALE GENOMIC DNA]</scope>
    <source>
        <strain evidence="1 2">1288</strain>
    </source>
</reference>
<dbReference type="GO" id="GO:0000428">
    <property type="term" value="C:DNA-directed RNA polymerase complex"/>
    <property type="evidence" value="ECO:0007669"/>
    <property type="project" value="UniProtKB-KW"/>
</dbReference>
<organism evidence="1 2">
    <name type="scientific">Sporosarcina psychrophila</name>
    <name type="common">Bacillus psychrophilus</name>
    <dbReference type="NCBI Taxonomy" id="1476"/>
    <lineage>
        <taxon>Bacteria</taxon>
        <taxon>Bacillati</taxon>
        <taxon>Bacillota</taxon>
        <taxon>Bacilli</taxon>
        <taxon>Bacillales</taxon>
        <taxon>Caryophanaceae</taxon>
        <taxon>Sporosarcina</taxon>
    </lineage>
</organism>
<dbReference type="Proteomes" id="UP001549104">
    <property type="component" value="Unassembled WGS sequence"/>
</dbReference>
<name>A0ABV2KEE9_SPOPS</name>
<keyword evidence="1" id="KW-0240">DNA-directed RNA polymerase</keyword>
<comment type="caution">
    <text evidence="1">The sequence shown here is derived from an EMBL/GenBank/DDBJ whole genome shotgun (WGS) entry which is preliminary data.</text>
</comment>
<accession>A0ABV2KEE9</accession>
<dbReference type="RefSeq" id="WP_354314114.1">
    <property type="nucleotide sequence ID" value="NZ_JBEPME010000005.1"/>
</dbReference>
<sequence length="208" mass="23655">MTIELAMDKYQATKCEVAFGELYAHIYEGSRKLVRTFSRKYAVDESDVESMINEKILTIADKFDSSRGKFKNAVFSAVKYGCIDLARKRTTEAKYRTGVMYEDDDGVLNEVYEIIAVASTTDEEDIIAELKKRDQRQLITFLLSNANDPTLTSASAFIETDSYRKAAKQIGSTDKTVKSRIRKLSKRYDVNLHGSYYDYFTAPTVYVG</sequence>
<gene>
    <name evidence="1" type="ORF">ABIC55_003591</name>
</gene>
<evidence type="ECO:0000313" key="2">
    <source>
        <dbReference type="Proteomes" id="UP001549104"/>
    </source>
</evidence>
<keyword evidence="2" id="KW-1185">Reference proteome</keyword>
<protein>
    <submittedName>
        <fullName evidence="1">DNA-directed RNA polymerase specialized sigma24 family protein</fullName>
    </submittedName>
</protein>
<dbReference type="EMBL" id="JBEPME010000005">
    <property type="protein sequence ID" value="MET3658474.1"/>
    <property type="molecule type" value="Genomic_DNA"/>
</dbReference>
<keyword evidence="1" id="KW-0804">Transcription</keyword>
<evidence type="ECO:0000313" key="1">
    <source>
        <dbReference type="EMBL" id="MET3658474.1"/>
    </source>
</evidence>
<proteinExistence type="predicted"/>